<comment type="caution">
    <text evidence="12">The sequence shown here is derived from an EMBL/GenBank/DDBJ whole genome shotgun (WGS) entry which is preliminary data.</text>
</comment>
<evidence type="ECO:0000256" key="10">
    <source>
        <dbReference type="PIRNR" id="PIRNR005514"/>
    </source>
</evidence>
<dbReference type="InterPro" id="IPR036228">
    <property type="entry name" value="ATP_synth_F0_dsu_sf_mt"/>
</dbReference>
<feature type="region of interest" description="Disordered" evidence="11">
    <location>
        <begin position="154"/>
        <end position="176"/>
    </location>
</feature>
<evidence type="ECO:0000313" key="13">
    <source>
        <dbReference type="Proteomes" id="UP000614350"/>
    </source>
</evidence>
<dbReference type="GO" id="GO:0045259">
    <property type="term" value="C:proton-transporting ATP synthase complex"/>
    <property type="evidence" value="ECO:0007669"/>
    <property type="project" value="UniProtKB-KW"/>
</dbReference>
<dbReference type="GO" id="GO:0005743">
    <property type="term" value="C:mitochondrial inner membrane"/>
    <property type="evidence" value="ECO:0007669"/>
    <property type="project" value="UniProtKB-SubCell"/>
</dbReference>
<keyword evidence="8 10" id="KW-0496">Mitochondrion</keyword>
<dbReference type="AlphaFoldDB" id="A0A834JIC4"/>
<accession>A0A834JIC4</accession>
<evidence type="ECO:0000313" key="12">
    <source>
        <dbReference type="EMBL" id="KAF7388824.1"/>
    </source>
</evidence>
<dbReference type="InterPro" id="IPR008689">
    <property type="entry name" value="ATP_synth_F0_dsu_mt"/>
</dbReference>
<comment type="function">
    <text evidence="10">Mitochondrial membrane ATP synthase (F(1)F(0) ATP synthase or Complex V) produces ATP from ADP in the presence of a proton gradient across the membrane which is generated by electron transport complexes of the respiratory chain. F-type ATPases consist of two structural domains, F(1) - containing the extramembraneous catalytic core, and F(0) - containing the membrane proton channel, linked together by a central stalk and a peripheral stalk. During catalysis, ATP synthesis in the catalytic domain of F(1) is coupled via a rotary mechanism of the central stalk subunits to proton translocation.</text>
</comment>
<protein>
    <recommendedName>
        <fullName evidence="10">ATP synthase subunit d, mitochondrial</fullName>
    </recommendedName>
</protein>
<reference evidence="12" key="1">
    <citation type="journal article" date="2020" name="G3 (Bethesda)">
        <title>High-Quality Assemblies for Three Invasive Social Wasps from the &lt;i&gt;Vespula&lt;/i&gt; Genus.</title>
        <authorList>
            <person name="Harrop T.W.R."/>
            <person name="Guhlin J."/>
            <person name="McLaughlin G.M."/>
            <person name="Permina E."/>
            <person name="Stockwell P."/>
            <person name="Gilligan J."/>
            <person name="Le Lec M.F."/>
            <person name="Gruber M.A.M."/>
            <person name="Quinn O."/>
            <person name="Lovegrove M."/>
            <person name="Duncan E.J."/>
            <person name="Remnant E.J."/>
            <person name="Van Eeckhoven J."/>
            <person name="Graham B."/>
            <person name="Knapp R.A."/>
            <person name="Langford K.W."/>
            <person name="Kronenberg Z."/>
            <person name="Press M.O."/>
            <person name="Eacker S.M."/>
            <person name="Wilson-Rankin E.E."/>
            <person name="Purcell J."/>
            <person name="Lester P.J."/>
            <person name="Dearden P.K."/>
        </authorList>
    </citation>
    <scope>NUCLEOTIDE SEQUENCE</scope>
    <source>
        <strain evidence="12">Marl-1</strain>
    </source>
</reference>
<proteinExistence type="inferred from homology"/>
<evidence type="ECO:0000256" key="6">
    <source>
        <dbReference type="ARBA" id="ARBA00022792"/>
    </source>
</evidence>
<evidence type="ECO:0000256" key="7">
    <source>
        <dbReference type="ARBA" id="ARBA00023065"/>
    </source>
</evidence>
<evidence type="ECO:0000256" key="5">
    <source>
        <dbReference type="ARBA" id="ARBA00022781"/>
    </source>
</evidence>
<keyword evidence="6 10" id="KW-0999">Mitochondrion inner membrane</keyword>
<gene>
    <name evidence="12" type="ORF">HZH66_009961</name>
</gene>
<keyword evidence="9 10" id="KW-0472">Membrane</keyword>
<dbReference type="Gene3D" id="6.10.280.70">
    <property type="match status" value="1"/>
</dbReference>
<keyword evidence="5 10" id="KW-0375">Hydrogen ion transport</keyword>
<dbReference type="Proteomes" id="UP000614350">
    <property type="component" value="Unassembled WGS sequence"/>
</dbReference>
<keyword evidence="3 10" id="KW-0813">Transport</keyword>
<keyword evidence="4" id="KW-0138">CF(0)</keyword>
<evidence type="ECO:0000256" key="11">
    <source>
        <dbReference type="SAM" id="MobiDB-lite"/>
    </source>
</evidence>
<evidence type="ECO:0000256" key="9">
    <source>
        <dbReference type="ARBA" id="ARBA00023136"/>
    </source>
</evidence>
<comment type="subcellular location">
    <subcellularLocation>
        <location evidence="1 10">Mitochondrion inner membrane</location>
    </subcellularLocation>
</comment>
<dbReference type="SUPFAM" id="SSF161065">
    <property type="entry name" value="ATP synthase D chain-like"/>
    <property type="match status" value="1"/>
</dbReference>
<comment type="similarity">
    <text evidence="2 10">Belongs to the ATPase d subunit family.</text>
</comment>
<organism evidence="12 13">
    <name type="scientific">Vespula vulgaris</name>
    <name type="common">Yellow jacket</name>
    <name type="synonym">Wasp</name>
    <dbReference type="NCBI Taxonomy" id="7454"/>
    <lineage>
        <taxon>Eukaryota</taxon>
        <taxon>Metazoa</taxon>
        <taxon>Ecdysozoa</taxon>
        <taxon>Arthropoda</taxon>
        <taxon>Hexapoda</taxon>
        <taxon>Insecta</taxon>
        <taxon>Pterygota</taxon>
        <taxon>Neoptera</taxon>
        <taxon>Endopterygota</taxon>
        <taxon>Hymenoptera</taxon>
        <taxon>Apocrita</taxon>
        <taxon>Aculeata</taxon>
        <taxon>Vespoidea</taxon>
        <taxon>Vespidae</taxon>
        <taxon>Vespinae</taxon>
        <taxon>Vespula</taxon>
    </lineage>
</organism>
<keyword evidence="7 10" id="KW-0406">Ion transport</keyword>
<evidence type="ECO:0000256" key="3">
    <source>
        <dbReference type="ARBA" id="ARBA00022448"/>
    </source>
</evidence>
<dbReference type="PIRSF" id="PIRSF005514">
    <property type="entry name" value="ATPase_F0_D_mt"/>
    <property type="match status" value="1"/>
</dbReference>
<evidence type="ECO:0000256" key="4">
    <source>
        <dbReference type="ARBA" id="ARBA00022547"/>
    </source>
</evidence>
<dbReference type="EMBL" id="JACSEA010000011">
    <property type="protein sequence ID" value="KAF7388824.1"/>
    <property type="molecule type" value="Genomic_DNA"/>
</dbReference>
<feature type="compositionally biased region" description="Basic and acidic residues" evidence="11">
    <location>
        <begin position="156"/>
        <end position="176"/>
    </location>
</feature>
<dbReference type="Pfam" id="PF05873">
    <property type="entry name" value="Mt_ATP-synt_D"/>
    <property type="match status" value="1"/>
</dbReference>
<dbReference type="GO" id="GO:0015986">
    <property type="term" value="P:proton motive force-driven ATP synthesis"/>
    <property type="evidence" value="ECO:0007669"/>
    <property type="project" value="UniProtKB-UniRule"/>
</dbReference>
<evidence type="ECO:0000256" key="1">
    <source>
        <dbReference type="ARBA" id="ARBA00004273"/>
    </source>
</evidence>
<dbReference type="PANTHER" id="PTHR12700">
    <property type="entry name" value="ATP SYNTHASE SUBUNIT D, MITOCHONDRIAL"/>
    <property type="match status" value="1"/>
</dbReference>
<dbReference type="GO" id="GO:0015078">
    <property type="term" value="F:proton transmembrane transporter activity"/>
    <property type="evidence" value="ECO:0007669"/>
    <property type="project" value="InterPro"/>
</dbReference>
<evidence type="ECO:0000256" key="8">
    <source>
        <dbReference type="ARBA" id="ARBA00023128"/>
    </source>
</evidence>
<sequence>MSRSAIKAINWAAIAERVPEEQKQLFFAFKAKSDQYLRRMLANPESSPKLNWDYYKKNVTTPGLVEKFRKEYEALTVPYPADKYTSLIDSEEKQMLVEVEEYRRRSEKQIEDINASISSIRAIMPYAEMTMEEFVEYHPECHCGVVNNPSIWPHTPEMKEGEEAALKPPGEDDHDH</sequence>
<name>A0A834JIC4_VESVU</name>
<evidence type="ECO:0000256" key="2">
    <source>
        <dbReference type="ARBA" id="ARBA00006842"/>
    </source>
</evidence>
<keyword evidence="13" id="KW-1185">Reference proteome</keyword>